<evidence type="ECO:0000256" key="5">
    <source>
        <dbReference type="ARBA" id="ARBA00022691"/>
    </source>
</evidence>
<comment type="similarity">
    <text evidence="1">Belongs to the N(4)/N(6)-methyltransferase family.</text>
</comment>
<evidence type="ECO:0000256" key="3">
    <source>
        <dbReference type="ARBA" id="ARBA00022603"/>
    </source>
</evidence>
<keyword evidence="6" id="KW-0680">Restriction system</keyword>
<dbReference type="AlphaFoldDB" id="A0A2N3LH40"/>
<evidence type="ECO:0000256" key="2">
    <source>
        <dbReference type="ARBA" id="ARBA00011900"/>
    </source>
</evidence>
<evidence type="ECO:0000256" key="8">
    <source>
        <dbReference type="ARBA" id="ARBA00047942"/>
    </source>
</evidence>
<dbReference type="PANTHER" id="PTHR33841">
    <property type="entry name" value="DNA METHYLTRANSFERASE YEEA-RELATED"/>
    <property type="match status" value="1"/>
</dbReference>
<dbReference type="RefSeq" id="WP_101355340.1">
    <property type="nucleotide sequence ID" value="NZ_PIQO01000014.1"/>
</dbReference>
<evidence type="ECO:0000259" key="10">
    <source>
        <dbReference type="Pfam" id="PF12950"/>
    </source>
</evidence>
<evidence type="ECO:0000256" key="1">
    <source>
        <dbReference type="ARBA" id="ARBA00006594"/>
    </source>
</evidence>
<dbReference type="InterPro" id="IPR029063">
    <property type="entry name" value="SAM-dependent_MTases_sf"/>
</dbReference>
<dbReference type="PROSITE" id="PS00092">
    <property type="entry name" value="N6_MTASE"/>
    <property type="match status" value="1"/>
</dbReference>
<evidence type="ECO:0000259" key="9">
    <source>
        <dbReference type="Pfam" id="PF07669"/>
    </source>
</evidence>
<keyword evidence="5" id="KW-0949">S-adenosyl-L-methionine</keyword>
<keyword evidence="4" id="KW-0808">Transferase</keyword>
<dbReference type="EC" id="2.1.1.72" evidence="2"/>
<comment type="caution">
    <text evidence="11">The sequence shown here is derived from an EMBL/GenBank/DDBJ whole genome shotgun (WGS) entry which is preliminary data.</text>
</comment>
<keyword evidence="3" id="KW-0489">Methyltransferase</keyword>
<dbReference type="InterPro" id="IPR050953">
    <property type="entry name" value="N4_N6_ade-DNA_methylase"/>
</dbReference>
<evidence type="ECO:0000313" key="11">
    <source>
        <dbReference type="EMBL" id="PKR83887.1"/>
    </source>
</evidence>
<organism evidence="11 12">
    <name type="scientific">Heyndrickxia camelliae</name>
    <dbReference type="NCBI Taxonomy" id="1707093"/>
    <lineage>
        <taxon>Bacteria</taxon>
        <taxon>Bacillati</taxon>
        <taxon>Bacillota</taxon>
        <taxon>Bacilli</taxon>
        <taxon>Bacillales</taxon>
        <taxon>Bacillaceae</taxon>
        <taxon>Heyndrickxia</taxon>
    </lineage>
</organism>
<dbReference type="Pfam" id="PF12950">
    <property type="entry name" value="TaqI_C"/>
    <property type="match status" value="1"/>
</dbReference>
<dbReference type="EMBL" id="PIQO01000014">
    <property type="protein sequence ID" value="PKR83887.1"/>
    <property type="molecule type" value="Genomic_DNA"/>
</dbReference>
<dbReference type="GO" id="GO:0009007">
    <property type="term" value="F:site-specific DNA-methyltransferase (adenine-specific) activity"/>
    <property type="evidence" value="ECO:0007669"/>
    <property type="project" value="UniProtKB-EC"/>
</dbReference>
<accession>A0A2N3LH40</accession>
<dbReference type="GO" id="GO:0032259">
    <property type="term" value="P:methylation"/>
    <property type="evidence" value="ECO:0007669"/>
    <property type="project" value="UniProtKB-KW"/>
</dbReference>
<dbReference type="InterPro" id="IPR011639">
    <property type="entry name" value="MethylTrfase_TaqI-like_dom"/>
</dbReference>
<evidence type="ECO:0000256" key="4">
    <source>
        <dbReference type="ARBA" id="ARBA00022679"/>
    </source>
</evidence>
<sequence>MNSVIEIKNISSRDELLQGLSILTDNINKIDELYQGDYYRDISEEDVEFLNDVDALSSLEPSTKMKVFHCFVEIISILVFKKVIGANEEITLNLPSSNIDFNVNEFLNIIDIEFKVGDYEKTHAFFETLYTDLVSSLSRKSSGTEFTSIQIVNFMLDEIGYNNNLLDRKLIDPSAGSGVFIITALERYLSDCKVSFEIVKQKLIEEKKLVAIDINPFNVLITKFRFILKLKEHFVDIDNDDIPLLLNEVPVIAGNTIEEPSLFNDCSPFLANNAYDYVIGNPPYIRLHRLPLNTREYIKDNFQSATGRFDLYVCFMEKAVNLLKDGGKISLITSNKFLTTNYGVGIRDFLLESTTIEHLVDLHDTQFFEAAVLPAILTATKTNKEKSDTLLYTSIKQSNNDLSVDKKLNNVFDYIIGLKLDKKNITEQIEINNNRRDMKVEISHAVVNTPKKNSTWNFSSFDEANIKSHIESMPHYKMKEVAHVCVGVKPNPNEVFVDPMTKQFVEERGFEQDVIFPILRKDNVDKWHVNWSEENKNDRYILYPHKMENGKGVAVDINLYPNVKRYIYEHEEILKSRDYLTKSKTRQWYEIWVPHDLEKFAKPKIVTKDISEKNNFALDTNGFICLGSIFWIYLKDGFADEQLTEQQSLYFLLGLCNSNVLEFYQKTISGSLYSKKVRYTSSNINKWIVPKVNNDNLNTVIEIVNTVSEILNGEDVERNESNLNQLVYRMFNLNNEQVLLIEQFLKTNS</sequence>
<dbReference type="GO" id="GO:0009307">
    <property type="term" value="P:DNA restriction-modification system"/>
    <property type="evidence" value="ECO:0007669"/>
    <property type="project" value="UniProtKB-KW"/>
</dbReference>
<dbReference type="OrthoDB" id="32195at2"/>
<keyword evidence="12" id="KW-1185">Reference proteome</keyword>
<name>A0A2N3LH40_9BACI</name>
<dbReference type="Gene3D" id="3.40.50.150">
    <property type="entry name" value="Vaccinia Virus protein VP39"/>
    <property type="match status" value="1"/>
</dbReference>
<dbReference type="Proteomes" id="UP000233440">
    <property type="component" value="Unassembled WGS sequence"/>
</dbReference>
<dbReference type="InterPro" id="IPR002052">
    <property type="entry name" value="DNA_methylase_N6_adenine_CS"/>
</dbReference>
<dbReference type="SUPFAM" id="SSF53335">
    <property type="entry name" value="S-adenosyl-L-methionine-dependent methyltransferases"/>
    <property type="match status" value="1"/>
</dbReference>
<dbReference type="PRINTS" id="PR00507">
    <property type="entry name" value="N12N6MTFRASE"/>
</dbReference>
<feature type="domain" description="TaqI-like C-terminal specificity" evidence="10">
    <location>
        <begin position="518"/>
        <end position="678"/>
    </location>
</feature>
<feature type="domain" description="Type II methyltransferase M.TaqI-like" evidence="9">
    <location>
        <begin position="208"/>
        <end position="368"/>
    </location>
</feature>
<protein>
    <recommendedName>
        <fullName evidence="2">site-specific DNA-methyltransferase (adenine-specific)</fullName>
        <ecNumber evidence="2">2.1.1.72</ecNumber>
    </recommendedName>
</protein>
<dbReference type="Pfam" id="PF07669">
    <property type="entry name" value="Eco57I"/>
    <property type="match status" value="1"/>
</dbReference>
<gene>
    <name evidence="11" type="ORF">CWO92_16655</name>
</gene>
<keyword evidence="7" id="KW-0238">DNA-binding</keyword>
<reference evidence="11 12" key="1">
    <citation type="submission" date="2017-11" db="EMBL/GenBank/DDBJ databases">
        <title>Bacillus camelliae sp. nov., isolated from pu'er tea.</title>
        <authorList>
            <person name="Niu L."/>
        </authorList>
    </citation>
    <scope>NUCLEOTIDE SEQUENCE [LARGE SCALE GENOMIC DNA]</scope>
    <source>
        <strain evidence="11 12">7578-1</strain>
    </source>
</reference>
<dbReference type="InterPro" id="IPR025931">
    <property type="entry name" value="TaqI_C"/>
</dbReference>
<evidence type="ECO:0000313" key="12">
    <source>
        <dbReference type="Proteomes" id="UP000233440"/>
    </source>
</evidence>
<evidence type="ECO:0000256" key="6">
    <source>
        <dbReference type="ARBA" id="ARBA00022747"/>
    </source>
</evidence>
<comment type="catalytic activity">
    <reaction evidence="8">
        <text>a 2'-deoxyadenosine in DNA + S-adenosyl-L-methionine = an N(6)-methyl-2'-deoxyadenosine in DNA + S-adenosyl-L-homocysteine + H(+)</text>
        <dbReference type="Rhea" id="RHEA:15197"/>
        <dbReference type="Rhea" id="RHEA-COMP:12418"/>
        <dbReference type="Rhea" id="RHEA-COMP:12419"/>
        <dbReference type="ChEBI" id="CHEBI:15378"/>
        <dbReference type="ChEBI" id="CHEBI:57856"/>
        <dbReference type="ChEBI" id="CHEBI:59789"/>
        <dbReference type="ChEBI" id="CHEBI:90615"/>
        <dbReference type="ChEBI" id="CHEBI:90616"/>
        <dbReference type="EC" id="2.1.1.72"/>
    </reaction>
</comment>
<evidence type="ECO:0000256" key="7">
    <source>
        <dbReference type="ARBA" id="ARBA00023125"/>
    </source>
</evidence>
<dbReference type="PANTHER" id="PTHR33841:SF5">
    <property type="entry name" value="DNA METHYLASE (MODIFICATION METHYLASE) (METHYLTRANSFERASE)-RELATED"/>
    <property type="match status" value="1"/>
</dbReference>
<proteinExistence type="inferred from homology"/>
<dbReference type="GO" id="GO:0003677">
    <property type="term" value="F:DNA binding"/>
    <property type="evidence" value="ECO:0007669"/>
    <property type="project" value="UniProtKB-KW"/>
</dbReference>